<dbReference type="SUPFAM" id="SSF50685">
    <property type="entry name" value="Barwin-like endoglucanases"/>
    <property type="match status" value="1"/>
</dbReference>
<name>A0AAV6HXT6_9ERIC</name>
<dbReference type="PROSITE" id="PS50842">
    <property type="entry name" value="EXPANSIN_EG45"/>
    <property type="match status" value="1"/>
</dbReference>
<dbReference type="PROSITE" id="PS50843">
    <property type="entry name" value="EXPANSIN_CBD"/>
    <property type="match status" value="1"/>
</dbReference>
<dbReference type="PANTHER" id="PTHR31692:SF2">
    <property type="entry name" value="EXPANSIN-LIKE B1"/>
    <property type="match status" value="1"/>
</dbReference>
<evidence type="ECO:0008006" key="6">
    <source>
        <dbReference type="Google" id="ProtNLM"/>
    </source>
</evidence>
<dbReference type="InterPro" id="IPR007118">
    <property type="entry name" value="Expan_Lol_pI"/>
</dbReference>
<dbReference type="Pfam" id="PF01357">
    <property type="entry name" value="Expansin_C"/>
    <property type="match status" value="1"/>
</dbReference>
<keyword evidence="5" id="KW-1185">Reference proteome</keyword>
<evidence type="ECO:0000256" key="1">
    <source>
        <dbReference type="RuleBase" id="RU003460"/>
    </source>
</evidence>
<feature type="domain" description="Expansin-like CBD" evidence="3">
    <location>
        <begin position="209"/>
        <end position="291"/>
    </location>
</feature>
<dbReference type="InterPro" id="IPR036908">
    <property type="entry name" value="RlpA-like_sf"/>
</dbReference>
<accession>A0AAV6HXT6</accession>
<feature type="domain" description="Expansin-like EG45" evidence="2">
    <location>
        <begin position="122"/>
        <end position="195"/>
    </location>
</feature>
<organism evidence="4 5">
    <name type="scientific">Rhododendron griersonianum</name>
    <dbReference type="NCBI Taxonomy" id="479676"/>
    <lineage>
        <taxon>Eukaryota</taxon>
        <taxon>Viridiplantae</taxon>
        <taxon>Streptophyta</taxon>
        <taxon>Embryophyta</taxon>
        <taxon>Tracheophyta</taxon>
        <taxon>Spermatophyta</taxon>
        <taxon>Magnoliopsida</taxon>
        <taxon>eudicotyledons</taxon>
        <taxon>Gunneridae</taxon>
        <taxon>Pentapetalae</taxon>
        <taxon>asterids</taxon>
        <taxon>Ericales</taxon>
        <taxon>Ericaceae</taxon>
        <taxon>Ericoideae</taxon>
        <taxon>Rhodoreae</taxon>
        <taxon>Rhododendron</taxon>
    </lineage>
</organism>
<dbReference type="EMBL" id="JACTNZ010000013">
    <property type="protein sequence ID" value="KAG5517326.1"/>
    <property type="molecule type" value="Genomic_DNA"/>
</dbReference>
<dbReference type="GO" id="GO:0009653">
    <property type="term" value="P:anatomical structure morphogenesis"/>
    <property type="evidence" value="ECO:0007669"/>
    <property type="project" value="UniProtKB-ARBA"/>
</dbReference>
<comment type="similarity">
    <text evidence="1">Belongs to the expansin family.</text>
</comment>
<reference evidence="4 5" key="1">
    <citation type="submission" date="2020-08" db="EMBL/GenBank/DDBJ databases">
        <title>Plant Genome Project.</title>
        <authorList>
            <person name="Zhang R.-G."/>
        </authorList>
    </citation>
    <scope>NUCLEOTIDE SEQUENCE [LARGE SCALE GENOMIC DNA]</scope>
    <source>
        <strain evidence="4">WSP0</strain>
        <tissue evidence="4">Leaf</tissue>
    </source>
</reference>
<comment type="caution">
    <text evidence="4">The sequence shown here is derived from an EMBL/GenBank/DDBJ whole genome shotgun (WGS) entry which is preliminary data.</text>
</comment>
<protein>
    <recommendedName>
        <fullName evidence="6">Expansin-like B1</fullName>
    </recommendedName>
</protein>
<evidence type="ECO:0000259" key="2">
    <source>
        <dbReference type="PROSITE" id="PS50842"/>
    </source>
</evidence>
<dbReference type="InterPro" id="IPR007112">
    <property type="entry name" value="Expansin/allergen_DPBB_dom"/>
</dbReference>
<dbReference type="Proteomes" id="UP000823749">
    <property type="component" value="Chromosome 13"/>
</dbReference>
<dbReference type="PRINTS" id="PR01225">
    <property type="entry name" value="EXPANSNFAMLY"/>
</dbReference>
<dbReference type="PANTHER" id="PTHR31692">
    <property type="entry name" value="EXPANSIN-B3"/>
    <property type="match status" value="1"/>
</dbReference>
<proteinExistence type="inferred from homology"/>
<dbReference type="SUPFAM" id="SSF49590">
    <property type="entry name" value="PHL pollen allergen"/>
    <property type="match status" value="1"/>
</dbReference>
<dbReference type="AlphaFoldDB" id="A0AAV6HXT6"/>
<dbReference type="InterPro" id="IPR007117">
    <property type="entry name" value="Expansin_CBD"/>
</dbReference>
<gene>
    <name evidence="4" type="ORF">RHGRI_037918</name>
</gene>
<dbReference type="GO" id="GO:0005576">
    <property type="term" value="C:extracellular region"/>
    <property type="evidence" value="ECO:0007669"/>
    <property type="project" value="InterPro"/>
</dbReference>
<evidence type="ECO:0000259" key="3">
    <source>
        <dbReference type="PROSITE" id="PS50843"/>
    </source>
</evidence>
<evidence type="ECO:0000313" key="4">
    <source>
        <dbReference type="EMBL" id="KAG5517326.1"/>
    </source>
</evidence>
<sequence length="296" mass="32159">MPISLSTSSSPTPTFLSNGSFTNFPYEIEFVSFSLIADLDLANFENTKILFTSFTDTPSTESIIGDGNGGLSPSRQSRSLAMLLNLSVSFSFSPTGMERKTGGGVADYLCAGAGGSGGRSRCRQSAPARCKVPQLCVEDGVNVVVTDYGEGDKTDFVLSTRAYSRLARPNAALELLAYGVVDIEYRRIPCQYPGYNLMVKVHEHSRFPEYLALIFLYQDGQNDITAVEVFQADCQQWKGMRKAYGAVWDMANPPPGAINIRVQVSGSAGQTWVQLSSVVSSEWKAGDVYDTSIQLN</sequence>
<evidence type="ECO:0000313" key="5">
    <source>
        <dbReference type="Proteomes" id="UP000823749"/>
    </source>
</evidence>
<dbReference type="Gene3D" id="2.40.40.10">
    <property type="entry name" value="RlpA-like domain"/>
    <property type="match status" value="1"/>
</dbReference>
<dbReference type="Gene3D" id="2.60.40.760">
    <property type="entry name" value="Expansin, cellulose-binding-like domain"/>
    <property type="match status" value="1"/>
</dbReference>
<dbReference type="InterPro" id="IPR036749">
    <property type="entry name" value="Expansin_CBD_sf"/>
</dbReference>